<keyword evidence="7" id="KW-1278">Translocase</keyword>
<dbReference type="PROSITE" id="PS00211">
    <property type="entry name" value="ABC_TRANSPORTER_1"/>
    <property type="match status" value="1"/>
</dbReference>
<dbReference type="InterPro" id="IPR003593">
    <property type="entry name" value="AAA+_ATPase"/>
</dbReference>
<evidence type="ECO:0000256" key="9">
    <source>
        <dbReference type="ARBA" id="ARBA00025157"/>
    </source>
</evidence>
<evidence type="ECO:0000256" key="3">
    <source>
        <dbReference type="ARBA" id="ARBA00022448"/>
    </source>
</evidence>
<dbReference type="Gene3D" id="3.40.50.300">
    <property type="entry name" value="P-loop containing nucleotide triphosphate hydrolases"/>
    <property type="match status" value="1"/>
</dbReference>
<dbReference type="OrthoDB" id="18209at2157"/>
<dbReference type="GO" id="GO:0005524">
    <property type="term" value="F:ATP binding"/>
    <property type="evidence" value="ECO:0007669"/>
    <property type="project" value="UniProtKB-UniRule"/>
</dbReference>
<dbReference type="GO" id="GO:0043190">
    <property type="term" value="C:ATP-binding cassette (ABC) transporter complex"/>
    <property type="evidence" value="ECO:0007669"/>
    <property type="project" value="TreeGrafter"/>
</dbReference>
<dbReference type="Proteomes" id="UP000184671">
    <property type="component" value="Unassembled WGS sequence"/>
</dbReference>
<dbReference type="GO" id="GO:0006824">
    <property type="term" value="P:cobalt ion transport"/>
    <property type="evidence" value="ECO:0007669"/>
    <property type="project" value="InterPro"/>
</dbReference>
<evidence type="ECO:0000256" key="4">
    <source>
        <dbReference type="ARBA" id="ARBA00022475"/>
    </source>
</evidence>
<evidence type="ECO:0000256" key="5">
    <source>
        <dbReference type="ARBA" id="ARBA00022741"/>
    </source>
</evidence>
<organism evidence="12 13">
    <name type="scientific">Methanoculleus chikugoensis</name>
    <dbReference type="NCBI Taxonomy" id="118126"/>
    <lineage>
        <taxon>Archaea</taxon>
        <taxon>Methanobacteriati</taxon>
        <taxon>Methanobacteriota</taxon>
        <taxon>Stenosarchaea group</taxon>
        <taxon>Methanomicrobia</taxon>
        <taxon>Methanomicrobiales</taxon>
        <taxon>Methanomicrobiaceae</taxon>
        <taxon>Methanoculleus</taxon>
    </lineage>
</organism>
<evidence type="ECO:0000256" key="2">
    <source>
        <dbReference type="ARBA" id="ARBA00005417"/>
    </source>
</evidence>
<evidence type="ECO:0000313" key="12">
    <source>
        <dbReference type="EMBL" id="SCL76511.1"/>
    </source>
</evidence>
<dbReference type="PROSITE" id="PS50893">
    <property type="entry name" value="ABC_TRANSPORTER_2"/>
    <property type="match status" value="1"/>
</dbReference>
<gene>
    <name evidence="12" type="primary">cbiO</name>
    <name evidence="12" type="ORF">L21_2445</name>
</gene>
<dbReference type="InterPro" id="IPR005876">
    <property type="entry name" value="Co_trans_ATP-bd"/>
</dbReference>
<dbReference type="GO" id="GO:0016887">
    <property type="term" value="F:ATP hydrolysis activity"/>
    <property type="evidence" value="ECO:0007669"/>
    <property type="project" value="InterPro"/>
</dbReference>
<evidence type="ECO:0000259" key="11">
    <source>
        <dbReference type="PROSITE" id="PS50893"/>
    </source>
</evidence>
<evidence type="ECO:0000256" key="8">
    <source>
        <dbReference type="ARBA" id="ARBA00023136"/>
    </source>
</evidence>
<dbReference type="SMART" id="SM00382">
    <property type="entry name" value="AAA"/>
    <property type="match status" value="1"/>
</dbReference>
<comment type="subcellular location">
    <subcellularLocation>
        <location evidence="1 10">Cell membrane</location>
        <topology evidence="1 10">Peripheral membrane protein</topology>
    </subcellularLocation>
</comment>
<dbReference type="InterPro" id="IPR015856">
    <property type="entry name" value="ABC_transpr_CbiO/EcfA_su"/>
</dbReference>
<dbReference type="SUPFAM" id="SSF52540">
    <property type="entry name" value="P-loop containing nucleoside triphosphate hydrolases"/>
    <property type="match status" value="1"/>
</dbReference>
<dbReference type="EMBL" id="FMID01000060">
    <property type="protein sequence ID" value="SCL76511.1"/>
    <property type="molecule type" value="Genomic_DNA"/>
</dbReference>
<evidence type="ECO:0000256" key="7">
    <source>
        <dbReference type="ARBA" id="ARBA00022967"/>
    </source>
</evidence>
<comment type="function">
    <text evidence="9">Probably part of an ABC transporter complex. Responsible for energy coupling to the transport system.</text>
</comment>
<dbReference type="AlphaFoldDB" id="A0A1M4MNK5"/>
<keyword evidence="6 10" id="KW-0067">ATP-binding</keyword>
<dbReference type="PANTHER" id="PTHR43553">
    <property type="entry name" value="HEAVY METAL TRANSPORTER"/>
    <property type="match status" value="1"/>
</dbReference>
<dbReference type="FunFam" id="3.40.50.300:FF:000224">
    <property type="entry name" value="Energy-coupling factor transporter ATP-binding protein EcfA"/>
    <property type="match status" value="1"/>
</dbReference>
<dbReference type="InterPro" id="IPR017871">
    <property type="entry name" value="ABC_transporter-like_CS"/>
</dbReference>
<keyword evidence="4 10" id="KW-1003">Cell membrane</keyword>
<dbReference type="CDD" id="cd03225">
    <property type="entry name" value="ABC_cobalt_CbiO_domain1"/>
    <property type="match status" value="1"/>
</dbReference>
<dbReference type="STRING" id="118126.L21_2445"/>
<accession>A0A1M4MNK5</accession>
<comment type="similarity">
    <text evidence="2 10">Belongs to the ABC transporter superfamily.</text>
</comment>
<comment type="function">
    <text evidence="10">Part of an ABC transporter complex. Responsible for energy coupling to the transport system.</text>
</comment>
<dbReference type="PANTHER" id="PTHR43553:SF24">
    <property type="entry name" value="ENERGY-COUPLING FACTOR TRANSPORTER ATP-BINDING PROTEIN ECFA1"/>
    <property type="match status" value="1"/>
</dbReference>
<keyword evidence="5 10" id="KW-0547">Nucleotide-binding</keyword>
<proteinExistence type="inferred from homology"/>
<keyword evidence="12" id="KW-0378">Hydrolase</keyword>
<reference evidence="12 13" key="1">
    <citation type="submission" date="2016-08" db="EMBL/GenBank/DDBJ databases">
        <authorList>
            <person name="Seilhamer J.J."/>
        </authorList>
    </citation>
    <scope>NUCLEOTIDE SEQUENCE [LARGE SCALE GENOMIC DNA]</scope>
    <source>
        <strain evidence="12">L21-II-0</strain>
    </source>
</reference>
<evidence type="ECO:0000313" key="13">
    <source>
        <dbReference type="Proteomes" id="UP000184671"/>
    </source>
</evidence>
<keyword evidence="3 10" id="KW-0813">Transport</keyword>
<dbReference type="InterPro" id="IPR003439">
    <property type="entry name" value="ABC_transporter-like_ATP-bd"/>
</dbReference>
<dbReference type="Pfam" id="PF00005">
    <property type="entry name" value="ABC_tran"/>
    <property type="match status" value="1"/>
</dbReference>
<evidence type="ECO:0000256" key="10">
    <source>
        <dbReference type="RuleBase" id="RU364103"/>
    </source>
</evidence>
<dbReference type="GO" id="GO:0042626">
    <property type="term" value="F:ATPase-coupled transmembrane transporter activity"/>
    <property type="evidence" value="ECO:0007669"/>
    <property type="project" value="TreeGrafter"/>
</dbReference>
<sequence length="402" mass="43532">MTEPLLEAENVAYAYPNGPAALAGVSVRIEAGSKTAIVGPNGAGKSTLLLMLNGMLRPASGAIRFDGRPLAYDNRSLRELRRRVGFVFQNPDVQIVAPTVEADVAFGPVNLGLPPDAVRRAVRDALGYVGLRGYEKRPPHHLSGGEKKRVAIAGILAMEPAVLVFDEPTNTLDPASSEEVMELLDELASSGRTVLVSTHDVELAYRWADSVVLMEHGSVLARGPPEAVFSDHALLASARLKPPALLDLYNELGLRGVIDRDAPPKSVLEFTDRIERAMHGHAPARDRNGRIYLCNADLTGGDEVRRLVERGTVDHVGAMGTRAKEFANRERILLDYTYGVIDKCILKALIGENSLIITTGGMVEHVHRRIGEYSAESGRALAVIPVREPEDASLAKDDRIPI</sequence>
<dbReference type="RefSeq" id="WP_074370710.1">
    <property type="nucleotide sequence ID" value="NZ_FMID01000060.1"/>
</dbReference>
<name>A0A1M4MNK5_9EURY</name>
<feature type="domain" description="ABC transporter" evidence="11">
    <location>
        <begin position="6"/>
        <end position="241"/>
    </location>
</feature>
<dbReference type="InterPro" id="IPR027417">
    <property type="entry name" value="P-loop_NTPase"/>
</dbReference>
<keyword evidence="8 10" id="KW-0472">Membrane</keyword>
<dbReference type="InterPro" id="IPR050095">
    <property type="entry name" value="ECF_ABC_transporter_ATP-bd"/>
</dbReference>
<evidence type="ECO:0000256" key="1">
    <source>
        <dbReference type="ARBA" id="ARBA00004202"/>
    </source>
</evidence>
<protein>
    <recommendedName>
        <fullName evidence="10">ABC transporter ATP-binding protein</fullName>
    </recommendedName>
</protein>
<evidence type="ECO:0000256" key="6">
    <source>
        <dbReference type="ARBA" id="ARBA00022840"/>
    </source>
</evidence>
<dbReference type="NCBIfam" id="TIGR01166">
    <property type="entry name" value="cbiO"/>
    <property type="match status" value="1"/>
</dbReference>